<evidence type="ECO:0000259" key="1">
    <source>
        <dbReference type="Pfam" id="PF23394"/>
    </source>
</evidence>
<protein>
    <submittedName>
        <fullName evidence="3">Uncharacterized protein</fullName>
    </submittedName>
</protein>
<dbReference type="InterPro" id="IPR057559">
    <property type="entry name" value="SAM_6"/>
</dbReference>
<evidence type="ECO:0000259" key="2">
    <source>
        <dbReference type="Pfam" id="PF23395"/>
    </source>
</evidence>
<dbReference type="Pfam" id="PF23395">
    <property type="entry name" value="SAM_6"/>
    <property type="match status" value="1"/>
</dbReference>
<dbReference type="Pfam" id="PF23394">
    <property type="entry name" value="DUF7102"/>
    <property type="match status" value="1"/>
</dbReference>
<reference evidence="3 4" key="1">
    <citation type="submission" date="2024-02" db="EMBL/GenBank/DDBJ databases">
        <title>First draft genome assembly of two strains of Seiridium cardinale.</title>
        <authorList>
            <person name="Emiliani G."/>
            <person name="Scali E."/>
        </authorList>
    </citation>
    <scope>NUCLEOTIDE SEQUENCE [LARGE SCALE GENOMIC DNA]</scope>
    <source>
        <strain evidence="3 4">BM-138-000479</strain>
    </source>
</reference>
<accession>A0ABR2XLV9</accession>
<name>A0ABR2XLV9_9PEZI</name>
<organism evidence="3 4">
    <name type="scientific">Seiridium cardinale</name>
    <dbReference type="NCBI Taxonomy" id="138064"/>
    <lineage>
        <taxon>Eukaryota</taxon>
        <taxon>Fungi</taxon>
        <taxon>Dikarya</taxon>
        <taxon>Ascomycota</taxon>
        <taxon>Pezizomycotina</taxon>
        <taxon>Sordariomycetes</taxon>
        <taxon>Xylariomycetidae</taxon>
        <taxon>Amphisphaeriales</taxon>
        <taxon>Sporocadaceae</taxon>
        <taxon>Seiridium</taxon>
    </lineage>
</organism>
<evidence type="ECO:0000313" key="4">
    <source>
        <dbReference type="Proteomes" id="UP001465668"/>
    </source>
</evidence>
<dbReference type="Proteomes" id="UP001465668">
    <property type="component" value="Unassembled WGS sequence"/>
</dbReference>
<sequence length="913" mass="101056">MAASSCEDDRYGQEEPIDEYARNNGLTVDSMLDALEILSVLHYMHGLSDTSQVEERIHPFQVPSFSSLEERPTVTKASVDLLNQLQHRENIELITRSLLPTSREVPRLKALELPLLRTEFEVDSLKLKREIKARMTVNIRGNPPPAEPLDTSLDESLDFPDSARIYNKELSELMIDGRIAITKSAMDCLKRAVQGTLTDADAATLLAEARPAKSSRVRQMTPPLSPLKLREDYFIPDPDVSQVPILSDPSTLLDADMDDAHAALLQDQSSPPLPPILRFSPIDDTPIVVTGTPKAESQKLEEPLTPIEMDGGLPSAMFDAEQALTNLASTEVKSDLDSDPRHELDDMLSDDIVATFQEAAATAIQSAEQEQLEWADAVARLPVPVMDFTVQEPRWLNSGLDASRHFQTIMISHSGARVPSWPEDHKARLQLQWIPFPSKLGTIRLEEAIETTDSQSCLDFQNPQSVLNSSNFVWKQPGLAILKDTEDEELLEADHTERVQAGNPSPISGIHGETLQALARMRTNEAGGNSLSDTTAPQAEMTTLPQPESRPCASKHRLLDFNDPLASSTLLTNFLDFHNSKRRKLGESSFFQKSHTQDISRLEVDVTKPSQVEKMREGIPTEVLERPVKHAACPYLKAEGVPANIIVALTLSRGLLSWMEKLLPYVKITERDFDRWNSVTWGRKSVARTPIISSLAAEADLIVSPSTGIINTTLLKAIQRPLPGQKGKASIRDRIDKVSLRYERLVILVSQGSCRDESVRDLTGSECAAFSDFSGYVAGLDTDTQVHYIGGGEETLSRWLAYFIARYSHEASKVDDLLIESETTWELVLRRAGMNAFAAQIVLSTLKNPSGISGGDDGHRGLAAFINMSPQERRSKFGQLLGGERVLRRVGAALDASWDEHELTSAFDNTDQS</sequence>
<comment type="caution">
    <text evidence="3">The sequence shown here is derived from an EMBL/GenBank/DDBJ whole genome shotgun (WGS) entry which is preliminary data.</text>
</comment>
<evidence type="ECO:0000313" key="3">
    <source>
        <dbReference type="EMBL" id="KAK9774722.1"/>
    </source>
</evidence>
<feature type="domain" description="DUF7102" evidence="1">
    <location>
        <begin position="645"/>
        <end position="810"/>
    </location>
</feature>
<dbReference type="InterPro" id="IPR055528">
    <property type="entry name" value="DUF7102"/>
</dbReference>
<keyword evidence="4" id="KW-1185">Reference proteome</keyword>
<proteinExistence type="predicted"/>
<feature type="domain" description="SAM-like" evidence="2">
    <location>
        <begin position="819"/>
        <end position="893"/>
    </location>
</feature>
<gene>
    <name evidence="3" type="ORF">SCAR479_08542</name>
</gene>
<dbReference type="EMBL" id="JARVKM010000039">
    <property type="protein sequence ID" value="KAK9774722.1"/>
    <property type="molecule type" value="Genomic_DNA"/>
</dbReference>